<protein>
    <recommendedName>
        <fullName evidence="4">DUF3299 domain-containing protein</fullName>
    </recommendedName>
</protein>
<dbReference type="OrthoDB" id="10014378at2"/>
<organism evidence="2 3">
    <name type="scientific">Thalassotalea euphylliae</name>
    <dbReference type="NCBI Taxonomy" id="1655234"/>
    <lineage>
        <taxon>Bacteria</taxon>
        <taxon>Pseudomonadati</taxon>
        <taxon>Pseudomonadota</taxon>
        <taxon>Gammaproteobacteria</taxon>
        <taxon>Alteromonadales</taxon>
        <taxon>Colwelliaceae</taxon>
        <taxon>Thalassotalea</taxon>
    </lineage>
</organism>
<reference evidence="2 3" key="1">
    <citation type="submission" date="2018-08" db="EMBL/GenBank/DDBJ databases">
        <title>Thalassotalea euphylliae genome.</title>
        <authorList>
            <person name="Summers S."/>
            <person name="Rice S.A."/>
            <person name="Freckelton M.L."/>
            <person name="Nedved B.T."/>
            <person name="Hadfield M.G."/>
        </authorList>
    </citation>
    <scope>NUCLEOTIDE SEQUENCE [LARGE SCALE GENOMIC DNA]</scope>
    <source>
        <strain evidence="2 3">H2</strain>
    </source>
</reference>
<dbReference type="EMBL" id="QUOV01000001">
    <property type="protein sequence ID" value="REL35368.1"/>
    <property type="molecule type" value="Genomic_DNA"/>
</dbReference>
<comment type="caution">
    <text evidence="2">The sequence shown here is derived from an EMBL/GenBank/DDBJ whole genome shotgun (WGS) entry which is preliminary data.</text>
</comment>
<sequence length="277" mass="32108">MRFLFASVLVFLLSFQVTAQFLNLEQRTVKAGVESLQWLQFLHAVSKQCDYFEYAELAPREELSILVKAKLKITLEKLEVWIEENEALNGALYEQLNKVNCEQIEITDFLSKIYDAYDIAKFNLELYEPITQPLLTQGELAKENEQALQDYIASRQSEAETIMLAEIIPFNDVPDDIKHSFQFIKPDYIYRITKAWKAPHRYQYLTIPITFDPLNTDEEYKHIVNTKGKSSVLIFVKNPPASISTHIIGTVNLDIYPVDLSSFQSPDWEWVGRTLVE</sequence>
<evidence type="ECO:0000313" key="3">
    <source>
        <dbReference type="Proteomes" id="UP000256999"/>
    </source>
</evidence>
<gene>
    <name evidence="2" type="ORF">DXX92_08380</name>
</gene>
<accession>A0A3E0UEF1</accession>
<keyword evidence="1" id="KW-0732">Signal</keyword>
<dbReference type="Proteomes" id="UP000256999">
    <property type="component" value="Unassembled WGS sequence"/>
</dbReference>
<evidence type="ECO:0000313" key="2">
    <source>
        <dbReference type="EMBL" id="REL35368.1"/>
    </source>
</evidence>
<feature type="signal peptide" evidence="1">
    <location>
        <begin position="1"/>
        <end position="19"/>
    </location>
</feature>
<evidence type="ECO:0008006" key="4">
    <source>
        <dbReference type="Google" id="ProtNLM"/>
    </source>
</evidence>
<feature type="chain" id="PRO_5017782200" description="DUF3299 domain-containing protein" evidence="1">
    <location>
        <begin position="20"/>
        <end position="277"/>
    </location>
</feature>
<dbReference type="AlphaFoldDB" id="A0A3E0UEF1"/>
<name>A0A3E0UEF1_9GAMM</name>
<evidence type="ECO:0000256" key="1">
    <source>
        <dbReference type="SAM" id="SignalP"/>
    </source>
</evidence>
<proteinExistence type="predicted"/>
<dbReference type="RefSeq" id="WP_116000042.1">
    <property type="nucleotide sequence ID" value="NZ_QUOV01000001.1"/>
</dbReference>